<evidence type="ECO:0000256" key="9">
    <source>
        <dbReference type="ARBA" id="ARBA00032238"/>
    </source>
</evidence>
<evidence type="ECO:0000256" key="1">
    <source>
        <dbReference type="ARBA" id="ARBA00001152"/>
    </source>
</evidence>
<dbReference type="Pfam" id="PF19127">
    <property type="entry name" value="Choline_bind_3"/>
    <property type="match status" value="3"/>
</dbReference>
<keyword evidence="11" id="KW-0472">Membrane</keyword>
<evidence type="ECO:0000313" key="14">
    <source>
        <dbReference type="Proteomes" id="UP000831181"/>
    </source>
</evidence>
<dbReference type="Gene3D" id="2.10.270.10">
    <property type="entry name" value="Cholin Binding"/>
    <property type="match status" value="3"/>
</dbReference>
<dbReference type="Gene3D" id="3.20.20.470">
    <property type="entry name" value="Glucansucrase"/>
    <property type="match status" value="1"/>
</dbReference>
<protein>
    <recommendedName>
        <fullName evidence="4">dextransucrase</fullName>
        <ecNumber evidence="4">2.4.1.5</ecNumber>
    </recommendedName>
    <alternativeName>
        <fullName evidence="8">Dextransucrase</fullName>
    </alternativeName>
    <alternativeName>
        <fullName evidence="9">Sucrose 6-glucosyltransferase</fullName>
    </alternativeName>
</protein>
<dbReference type="Pfam" id="PF02324">
    <property type="entry name" value="Glyco_hydro_70"/>
    <property type="match status" value="1"/>
</dbReference>
<dbReference type="SUPFAM" id="SSF69360">
    <property type="entry name" value="Cell wall binding repeat"/>
    <property type="match status" value="2"/>
</dbReference>
<comment type="function">
    <text evidence="2">Production of extracellular glucans, that are thought to play a key role in the development of the dental plaque because of their ability to adhere to smooth surfaces and mediate the aggregation of bacterial cells and food debris.</text>
</comment>
<keyword evidence="7" id="KW-0677">Repeat</keyword>
<evidence type="ECO:0000313" key="13">
    <source>
        <dbReference type="EMBL" id="UQS87102.1"/>
    </source>
</evidence>
<dbReference type="InterPro" id="IPR003318">
    <property type="entry name" value="Glyco_hydro70cat"/>
</dbReference>
<reference evidence="13" key="1">
    <citation type="journal article" date="2022" name="Int. J. Syst. Evol. Microbiol.">
        <title>Apilactobacillus apisilvae sp. nov., Nicolia spurrieriana gen. nov. sp. nov., Bombilactobacillus folatiphilus sp. nov. and Bombilactobacillus thymidiniphilus sp. nov., four new lactic acid bacterial isolates from stingless bees Tetragonula carbonaria and Austroplebeia australis.</title>
        <authorList>
            <person name="Oliphant S.A."/>
            <person name="Watson-Haigh N.S."/>
            <person name="Sumby K.M."/>
            <person name="Gardner J."/>
            <person name="Groom S."/>
            <person name="Jiranek V."/>
        </authorList>
    </citation>
    <scope>NUCLEOTIDE SEQUENCE</scope>
    <source>
        <strain evidence="13">SGEP1_A5</strain>
    </source>
</reference>
<evidence type="ECO:0000256" key="10">
    <source>
        <dbReference type="PROSITE-ProRule" id="PRU00591"/>
    </source>
</evidence>
<dbReference type="GO" id="GO:0046527">
    <property type="term" value="F:glucosyltransferase activity"/>
    <property type="evidence" value="ECO:0007669"/>
    <property type="project" value="InterPro"/>
</dbReference>
<dbReference type="EMBL" id="CP093361">
    <property type="protein sequence ID" value="UQS87102.1"/>
    <property type="molecule type" value="Genomic_DNA"/>
</dbReference>
<organism evidence="13 14">
    <name type="scientific">Nicoliella spurrieriana</name>
    <dbReference type="NCBI Taxonomy" id="2925830"/>
    <lineage>
        <taxon>Bacteria</taxon>
        <taxon>Bacillati</taxon>
        <taxon>Bacillota</taxon>
        <taxon>Bacilli</taxon>
        <taxon>Lactobacillales</taxon>
        <taxon>Lactobacillaceae</taxon>
        <taxon>Nicoliella</taxon>
    </lineage>
</organism>
<gene>
    <name evidence="13" type="ORF">MOO44_02775</name>
</gene>
<keyword evidence="11" id="KW-0812">Transmembrane</keyword>
<dbReference type="RefSeq" id="WP_260116902.1">
    <property type="nucleotide sequence ID" value="NZ_CP093361.1"/>
</dbReference>
<keyword evidence="11" id="KW-1133">Transmembrane helix</keyword>
<dbReference type="Proteomes" id="UP000831181">
    <property type="component" value="Chromosome"/>
</dbReference>
<evidence type="ECO:0000256" key="7">
    <source>
        <dbReference type="ARBA" id="ARBA00022737"/>
    </source>
</evidence>
<sequence>MKLNHQLKMHYKIYKNSQKWAAATVIATALGAGYQFLGAQPKVFADEQTETTATIPTSASIDSSVVSQSSSIAEPINSAASSSAGSIVAASSNSSTGISLASSLAGDNRSSSAQQFNSQADVNLSKLTDQDKNIKKINDNYYYYQDGEKQTGFAVQVGKQILYFNKKTGALVKSDQKQFQYGKVSLNNELSKHNSFASVDSNSVTTTDGYMTADTWYRPKDILVDGKQWMPSSSTDMRPLLMAWWPDKQTEVNYLSYMNQHGFGPSYELHAASDDQSDLNDAAYQVQRDIERKITTTKNVQWLHDLISNFVNQQPLWNIKSEDYNINDGFQGGSLLYTNSSLTPDANSNYRLLNRTPTQQNAKVNYTKDPYYGYEFLLANDVDNSNPIVQAEDLNWLYYLLNFGSITHNDPDANFDSLRIDAVENMNADILNIAARYFQDAYHMNSNDQNANNHLTILEDWSKNDAYYLRDNGGNQLTIDGTFLDAVQADLLKSPDQRFGLESLINTGLVDRNNDSTENNAIPNYSIVRAHDNGVQDVIAQIIKDKIDPKSNGFVLTADQLNRAFKIYDADQKQTNKKYTQYNIPSAYALMLTNKDTIPRVYYGDMYTDDGQFMANQTPYFASIDQMLKGRVKYVAGGQSMKVMNVKGDSKMPSNSYRGILTSVRYGKGALNASDSGDSTTRSSGIAVIESNNPNLKLASGDQVVINMGAAHKNQAYRPLINSTSNGLQNYANDSDAGNNIIYTNNQGQLILGASQVQGFNTPTVSGYLSMWVPVGAAIDQDVRTAPTTTPSTDGQSIHSNAALDSNLIFEGFSNFQAQPTTNDEYENVILPQKVNQFKNWGVTYIQLPPQYRSTDDNSFLDSSVKNGYAFNDRYDLGFNTPTKYGTDDQLINTIKAFHANGIKVMADFVPDQLYSLPNQQVVTAMRTNQFGQLTPGSLIYNTLYSSYTMGSNSDYQNKYGGEFLAKLQSMYPDIFTMVQKSNNHRIDPGTKIKQWEAKYFNGSNIQGRGAGYVLNSGNYKYYFNVNTNQLAPAQLLNLKSFYGFIKNGSNTNYYSTSGYQVKDNFVRDDNGNSYYFDADGNMVTGIHRIHGAVYYFASNGVMKKSIYYRDAKGQSYYFGANGAQYANNYYVVPGDPYQNYRYYDRNGVMAVGSQLINGNYQYFNDNGYQVKDEWRRDNKGNLRYYQPADGNAPINIFDNIAGKNYYFNQFGIAVTGKQKLYGNYMYFDKNSVQVKNQIVRVGKHLEYYDNQLGHLVINSVFNYNGLQYRADKNGHLKVIKK</sequence>
<accession>A0A976RSJ5</accession>
<dbReference type="SUPFAM" id="SSF51445">
    <property type="entry name" value="(Trans)glycosidases"/>
    <property type="match status" value="2"/>
</dbReference>
<comment type="catalytic activity">
    <reaction evidence="1">
        <text>[(1-&gt;6)-alpha-D-glucosyl](n) + sucrose = [(1-&gt;6)-alpha-D-glucosyl](n+1) + D-fructose</text>
        <dbReference type="Rhea" id="RHEA:18825"/>
        <dbReference type="Rhea" id="RHEA-COMP:11144"/>
        <dbReference type="Rhea" id="RHEA-COMP:11145"/>
        <dbReference type="ChEBI" id="CHEBI:17992"/>
        <dbReference type="ChEBI" id="CHEBI:18269"/>
        <dbReference type="ChEBI" id="CHEBI:37721"/>
        <dbReference type="EC" id="2.4.1.5"/>
    </reaction>
</comment>
<keyword evidence="6" id="KW-0808">Transferase</keyword>
<evidence type="ECO:0000256" key="2">
    <source>
        <dbReference type="ARBA" id="ARBA00003243"/>
    </source>
</evidence>
<feature type="repeat" description="Cell wall-binding" evidence="10">
    <location>
        <begin position="1063"/>
        <end position="1083"/>
    </location>
</feature>
<comment type="similarity">
    <text evidence="3">Belongs to the glycosyl hydrolase 70 family.</text>
</comment>
<evidence type="ECO:0000256" key="4">
    <source>
        <dbReference type="ARBA" id="ARBA00012592"/>
    </source>
</evidence>
<evidence type="ECO:0000256" key="11">
    <source>
        <dbReference type="SAM" id="Phobius"/>
    </source>
</evidence>
<feature type="domain" description="Glycoside hydrolase family 70 catalytic" evidence="12">
    <location>
        <begin position="240"/>
        <end position="1049"/>
    </location>
</feature>
<evidence type="ECO:0000256" key="5">
    <source>
        <dbReference type="ARBA" id="ARBA00022676"/>
    </source>
</evidence>
<dbReference type="PROSITE" id="PS51170">
    <property type="entry name" value="CW"/>
    <property type="match status" value="1"/>
</dbReference>
<feature type="transmembrane region" description="Helical" evidence="11">
    <location>
        <begin position="20"/>
        <end position="37"/>
    </location>
</feature>
<evidence type="ECO:0000256" key="6">
    <source>
        <dbReference type="ARBA" id="ARBA00022679"/>
    </source>
</evidence>
<dbReference type="KEGG" id="lbe:MOO44_02775"/>
<evidence type="ECO:0000256" key="3">
    <source>
        <dbReference type="ARBA" id="ARBA00009247"/>
    </source>
</evidence>
<keyword evidence="14" id="KW-1185">Reference proteome</keyword>
<dbReference type="EC" id="2.4.1.5" evidence="4"/>
<dbReference type="Gene3D" id="2.30.30.420">
    <property type="entry name" value="glucansucrase"/>
    <property type="match status" value="1"/>
</dbReference>
<dbReference type="InterPro" id="IPR017853">
    <property type="entry name" value="GH"/>
</dbReference>
<dbReference type="GO" id="GO:0047849">
    <property type="term" value="F:dextransucrase activity"/>
    <property type="evidence" value="ECO:0007669"/>
    <property type="project" value="UniProtKB-EC"/>
</dbReference>
<keyword evidence="5" id="KW-0328">Glycosyltransferase</keyword>
<dbReference type="GO" id="GO:0009250">
    <property type="term" value="P:glucan biosynthetic process"/>
    <property type="evidence" value="ECO:0007669"/>
    <property type="project" value="InterPro"/>
</dbReference>
<evidence type="ECO:0000259" key="12">
    <source>
        <dbReference type="Pfam" id="PF02324"/>
    </source>
</evidence>
<dbReference type="Gene3D" id="2.30.30.20">
    <property type="entry name" value="Aspartate carbamoyltransferase regulatory subunit, C-terminal domain"/>
    <property type="match status" value="1"/>
</dbReference>
<dbReference type="InterPro" id="IPR018337">
    <property type="entry name" value="Cell_wall/Cho-bd_repeat"/>
</dbReference>
<name>A0A976RSJ5_9LACO</name>
<evidence type="ECO:0000256" key="8">
    <source>
        <dbReference type="ARBA" id="ARBA00029911"/>
    </source>
</evidence>
<dbReference type="PANTHER" id="PTHR43447">
    <property type="entry name" value="ALPHA-AMYLASE"/>
    <property type="match status" value="1"/>
</dbReference>
<proteinExistence type="inferred from homology"/>